<dbReference type="PANTHER" id="PTHR36964">
    <property type="entry name" value="PROTEIN-METHIONINE-SULFOXIDE REDUCTASE HEME-BINDING SUBUNIT MSRQ"/>
    <property type="match status" value="1"/>
</dbReference>
<feature type="transmembrane region" description="Helical" evidence="7">
    <location>
        <begin position="21"/>
        <end position="43"/>
    </location>
</feature>
<keyword evidence="6 7" id="KW-0472">Membrane</keyword>
<dbReference type="InterPro" id="IPR022837">
    <property type="entry name" value="MsrQ-like"/>
</dbReference>
<evidence type="ECO:0000313" key="9">
    <source>
        <dbReference type="EMBL" id="CUH60736.1"/>
    </source>
</evidence>
<keyword evidence="2 7" id="KW-0813">Transport</keyword>
<dbReference type="GO" id="GO:0030091">
    <property type="term" value="P:protein repair"/>
    <property type="evidence" value="ECO:0007669"/>
    <property type="project" value="UniProtKB-UniRule"/>
</dbReference>
<dbReference type="NCBIfam" id="NF003833">
    <property type="entry name" value="PRK05419.1-5"/>
    <property type="match status" value="1"/>
</dbReference>
<keyword evidence="5 7" id="KW-0408">Iron</keyword>
<dbReference type="AlphaFoldDB" id="A0A0P1EZZ0"/>
<evidence type="ECO:0000313" key="10">
    <source>
        <dbReference type="Proteomes" id="UP000051298"/>
    </source>
</evidence>
<comment type="subcellular location">
    <subcellularLocation>
        <location evidence="7">Cell membrane</location>
        <topology evidence="7">Multi-pass membrane protein</topology>
    </subcellularLocation>
    <subcellularLocation>
        <location evidence="1">Membrane</location>
        <topology evidence="1">Multi-pass membrane protein</topology>
    </subcellularLocation>
</comment>
<feature type="transmembrane region" description="Helical" evidence="7">
    <location>
        <begin position="55"/>
        <end position="75"/>
    </location>
</feature>
<dbReference type="eggNOG" id="COG2717">
    <property type="taxonomic scope" value="Bacteria"/>
</dbReference>
<evidence type="ECO:0000259" key="8">
    <source>
        <dbReference type="Pfam" id="PF01794"/>
    </source>
</evidence>
<protein>
    <recommendedName>
        <fullName evidence="7">Protein-methionine-sulfoxide reductase heme-binding subunit MsrQ</fullName>
    </recommendedName>
    <alternativeName>
        <fullName evidence="7">Flavocytochrome MsrQ</fullName>
    </alternativeName>
</protein>
<keyword evidence="7" id="KW-0249">Electron transport</keyword>
<dbReference type="GO" id="GO:0005886">
    <property type="term" value="C:plasma membrane"/>
    <property type="evidence" value="ECO:0007669"/>
    <property type="project" value="UniProtKB-SubCell"/>
</dbReference>
<dbReference type="PANTHER" id="PTHR36964:SF1">
    <property type="entry name" value="PROTEIN-METHIONINE-SULFOXIDE REDUCTASE HEME-BINDING SUBUNIT MSRQ"/>
    <property type="match status" value="1"/>
</dbReference>
<comment type="subunit">
    <text evidence="7">Heterodimer of a catalytic subunit (MsrP) and a heme-binding subunit (MsrQ).</text>
</comment>
<feature type="transmembrane region" description="Helical" evidence="7">
    <location>
        <begin position="157"/>
        <end position="174"/>
    </location>
</feature>
<keyword evidence="7" id="KW-0288">FMN</keyword>
<evidence type="ECO:0000256" key="2">
    <source>
        <dbReference type="ARBA" id="ARBA00022448"/>
    </source>
</evidence>
<proteinExistence type="inferred from homology"/>
<dbReference type="GO" id="GO:0046872">
    <property type="term" value="F:metal ion binding"/>
    <property type="evidence" value="ECO:0007669"/>
    <property type="project" value="UniProtKB-KW"/>
</dbReference>
<dbReference type="Proteomes" id="UP000051298">
    <property type="component" value="Unassembled WGS sequence"/>
</dbReference>
<sequence length="216" mass="24123">MNRVQVIGHRISGGVRKVPTWPVYLLGLLPPAWLLYEGITGGLGVDPVKVMEHQLGIWALQLLLAGLCITPLMRFARLNLLKFRRAVGLLAFLYILFHLVVWLVLDIQLRWGEIWADIVKRPYITVGMAAFVLAIPLVATSWNGAVRRLGAATWGKLHQLTYVIVLLGAVHFIMQEKVWTIESLLYLGLGIGLVGLRLPKLVGRLRARSDQKLTPG</sequence>
<dbReference type="STRING" id="266809.PM03_12855"/>
<dbReference type="EMBL" id="CYRX01000029">
    <property type="protein sequence ID" value="CUH60736.1"/>
    <property type="molecule type" value="Genomic_DNA"/>
</dbReference>
<feature type="transmembrane region" description="Helical" evidence="7">
    <location>
        <begin position="125"/>
        <end position="145"/>
    </location>
</feature>
<organism evidence="9 10">
    <name type="scientific">Thalassobacter stenotrophicus</name>
    <dbReference type="NCBI Taxonomy" id="266809"/>
    <lineage>
        <taxon>Bacteria</taxon>
        <taxon>Pseudomonadati</taxon>
        <taxon>Pseudomonadota</taxon>
        <taxon>Alphaproteobacteria</taxon>
        <taxon>Rhodobacterales</taxon>
        <taxon>Roseobacteraceae</taxon>
        <taxon>Thalassobacter</taxon>
    </lineage>
</organism>
<dbReference type="GO" id="GO:0009055">
    <property type="term" value="F:electron transfer activity"/>
    <property type="evidence" value="ECO:0007669"/>
    <property type="project" value="UniProtKB-UniRule"/>
</dbReference>
<evidence type="ECO:0000256" key="5">
    <source>
        <dbReference type="ARBA" id="ARBA00023004"/>
    </source>
</evidence>
<evidence type="ECO:0000256" key="3">
    <source>
        <dbReference type="ARBA" id="ARBA00022692"/>
    </source>
</evidence>
<dbReference type="HAMAP" id="MF_01207">
    <property type="entry name" value="MsrQ"/>
    <property type="match status" value="1"/>
</dbReference>
<accession>A0A0P1EZZ0</accession>
<feature type="transmembrane region" description="Helical" evidence="7">
    <location>
        <begin position="180"/>
        <end position="198"/>
    </location>
</feature>
<keyword evidence="4 7" id="KW-1133">Transmembrane helix</keyword>
<evidence type="ECO:0000256" key="1">
    <source>
        <dbReference type="ARBA" id="ARBA00004141"/>
    </source>
</evidence>
<keyword evidence="3 7" id="KW-0812">Transmembrane</keyword>
<keyword evidence="7" id="KW-1003">Cell membrane</keyword>
<dbReference type="GO" id="GO:0010181">
    <property type="term" value="F:FMN binding"/>
    <property type="evidence" value="ECO:0007669"/>
    <property type="project" value="UniProtKB-UniRule"/>
</dbReference>
<evidence type="ECO:0000256" key="4">
    <source>
        <dbReference type="ARBA" id="ARBA00022989"/>
    </source>
</evidence>
<evidence type="ECO:0000256" key="6">
    <source>
        <dbReference type="ARBA" id="ARBA00023136"/>
    </source>
</evidence>
<comment type="cofactor">
    <cofactor evidence="7">
        <name>heme b</name>
        <dbReference type="ChEBI" id="CHEBI:60344"/>
    </cofactor>
    <text evidence="7">Binds 1 heme b (iron(II)-protoporphyrin IX) group per subunit.</text>
</comment>
<gene>
    <name evidence="9" type="primary">yedZ</name>
    <name evidence="7" type="synonym">msrQ</name>
    <name evidence="9" type="ORF">THS5294_02032</name>
</gene>
<dbReference type="InterPro" id="IPR013130">
    <property type="entry name" value="Fe3_Rdtase_TM_dom"/>
</dbReference>
<keyword evidence="7" id="KW-0285">Flavoprotein</keyword>
<feature type="transmembrane region" description="Helical" evidence="7">
    <location>
        <begin position="87"/>
        <end position="105"/>
    </location>
</feature>
<comment type="cofactor">
    <cofactor evidence="7">
        <name>FMN</name>
        <dbReference type="ChEBI" id="CHEBI:58210"/>
    </cofactor>
    <text evidence="7">Binds 1 FMN per subunit.</text>
</comment>
<reference evidence="9 10" key="1">
    <citation type="submission" date="2015-09" db="EMBL/GenBank/DDBJ databases">
        <authorList>
            <consortium name="Swine Surveillance"/>
        </authorList>
    </citation>
    <scope>NUCLEOTIDE SEQUENCE [LARGE SCALE GENOMIC DNA]</scope>
    <source>
        <strain evidence="9 10">CECT 5294</strain>
    </source>
</reference>
<dbReference type="GO" id="GO:0020037">
    <property type="term" value="F:heme binding"/>
    <property type="evidence" value="ECO:0007669"/>
    <property type="project" value="UniProtKB-UniRule"/>
</dbReference>
<comment type="similarity">
    <text evidence="7">Belongs to the MsrQ family.</text>
</comment>
<feature type="domain" description="Ferric oxidoreductase" evidence="8">
    <location>
        <begin position="55"/>
        <end position="168"/>
    </location>
</feature>
<comment type="function">
    <text evidence="7">Part of the MsrPQ system that repairs oxidized periplasmic proteins containing methionine sulfoxide residues (Met-O), using respiratory chain electrons. Thus protects these proteins from oxidative-stress damage caused by reactive species of oxygen and chlorine generated by the host defense mechanisms. MsrPQ is essential for the maintenance of envelope integrity under bleach stress, rescuing a wide series of structurally unrelated periplasmic proteins from methionine oxidation. MsrQ provides electrons for reduction to the reductase catalytic subunit MsrP, using the quinone pool of the respiratory chain.</text>
</comment>
<keyword evidence="7" id="KW-0349">Heme</keyword>
<evidence type="ECO:0000256" key="7">
    <source>
        <dbReference type="HAMAP-Rule" id="MF_01207"/>
    </source>
</evidence>
<dbReference type="GO" id="GO:0016679">
    <property type="term" value="F:oxidoreductase activity, acting on diphenols and related substances as donors"/>
    <property type="evidence" value="ECO:0007669"/>
    <property type="project" value="TreeGrafter"/>
</dbReference>
<keyword evidence="7" id="KW-0479">Metal-binding</keyword>
<dbReference type="Pfam" id="PF01794">
    <property type="entry name" value="Ferric_reduct"/>
    <property type="match status" value="1"/>
</dbReference>
<name>A0A0P1EZZ0_9RHOB</name>